<comment type="caution">
    <text evidence="16">The sequence shown here is derived from an EMBL/GenBank/DDBJ whole genome shotgun (WGS) entry which is preliminary data.</text>
</comment>
<gene>
    <name evidence="16" type="ORF">KVV02_000533</name>
</gene>
<comment type="catalytic activity">
    <reaction evidence="11">
        <text>1D-myo-inositol 1,2,4,5,6-pentakisphosphate + H2O = 1D-myo-inositol 1,2,5,6-tetrakisphosphate + phosphate</text>
        <dbReference type="Rhea" id="RHEA:77115"/>
        <dbReference type="ChEBI" id="CHEBI:15377"/>
        <dbReference type="ChEBI" id="CHEBI:43474"/>
        <dbReference type="ChEBI" id="CHEBI:57798"/>
        <dbReference type="ChEBI" id="CHEBI:195535"/>
        <dbReference type="EC" id="3.1.3.62"/>
    </reaction>
    <physiologicalReaction direction="left-to-right" evidence="11">
        <dbReference type="Rhea" id="RHEA:77116"/>
    </physiologicalReaction>
</comment>
<evidence type="ECO:0000256" key="14">
    <source>
        <dbReference type="SAM" id="MobiDB-lite"/>
    </source>
</evidence>
<reference evidence="16" key="1">
    <citation type="submission" date="2021-07" db="EMBL/GenBank/DDBJ databases">
        <title>Draft genome of Mortierella alpina, strain LL118, isolated from an aspen leaf litter sample.</title>
        <authorList>
            <person name="Yang S."/>
            <person name="Vinatzer B.A."/>
        </authorList>
    </citation>
    <scope>NUCLEOTIDE SEQUENCE</scope>
    <source>
        <strain evidence="16">LL118</strain>
    </source>
</reference>
<evidence type="ECO:0000256" key="7">
    <source>
        <dbReference type="ARBA" id="ARBA00022801"/>
    </source>
</evidence>
<dbReference type="Pfam" id="PF00328">
    <property type="entry name" value="His_Phos_2"/>
    <property type="match status" value="1"/>
</dbReference>
<feature type="transmembrane region" description="Helical" evidence="15">
    <location>
        <begin position="21"/>
        <end position="42"/>
    </location>
</feature>
<keyword evidence="15" id="KW-1133">Transmembrane helix</keyword>
<dbReference type="Proteomes" id="UP000717515">
    <property type="component" value="Unassembled WGS sequence"/>
</dbReference>
<feature type="region of interest" description="Disordered" evidence="14">
    <location>
        <begin position="482"/>
        <end position="505"/>
    </location>
</feature>
<dbReference type="InterPro" id="IPR000560">
    <property type="entry name" value="His_Pase_clade-2"/>
</dbReference>
<feature type="region of interest" description="Disordered" evidence="14">
    <location>
        <begin position="575"/>
        <end position="597"/>
    </location>
</feature>
<evidence type="ECO:0000256" key="11">
    <source>
        <dbReference type="ARBA" id="ARBA00043671"/>
    </source>
</evidence>
<evidence type="ECO:0000256" key="6">
    <source>
        <dbReference type="ARBA" id="ARBA00022729"/>
    </source>
</evidence>
<dbReference type="EMBL" id="JAIFTL010000215">
    <property type="protein sequence ID" value="KAG9321287.1"/>
    <property type="molecule type" value="Genomic_DNA"/>
</dbReference>
<dbReference type="EC" id="3.1.3.62" evidence="4"/>
<comment type="catalytic activity">
    <reaction evidence="13">
        <text>(2R)-2,3-bisphosphoglycerate + H2O = (2R)-2-phosphoglycerate + phosphate</text>
        <dbReference type="Rhea" id="RHEA:27381"/>
        <dbReference type="ChEBI" id="CHEBI:15377"/>
        <dbReference type="ChEBI" id="CHEBI:43474"/>
        <dbReference type="ChEBI" id="CHEBI:58248"/>
        <dbReference type="ChEBI" id="CHEBI:58289"/>
        <dbReference type="EC" id="3.1.3.80"/>
    </reaction>
    <physiologicalReaction direction="left-to-right" evidence="13">
        <dbReference type="Rhea" id="RHEA:27382"/>
    </physiologicalReaction>
</comment>
<evidence type="ECO:0000256" key="4">
    <source>
        <dbReference type="ARBA" id="ARBA00013040"/>
    </source>
</evidence>
<dbReference type="InterPro" id="IPR029033">
    <property type="entry name" value="His_PPase_superfam"/>
</dbReference>
<protein>
    <recommendedName>
        <fullName evidence="5">Multiple inositol polyphosphate phosphatase 1</fullName>
        <ecNumber evidence="4">3.1.3.62</ecNumber>
        <ecNumber evidence="3">3.1.3.80</ecNumber>
    </recommendedName>
    <alternativeName>
        <fullName evidence="9">2,3-bisphosphoglycerate 3-phosphatase</fullName>
    </alternativeName>
</protein>
<evidence type="ECO:0000256" key="3">
    <source>
        <dbReference type="ARBA" id="ARBA00012976"/>
    </source>
</evidence>
<dbReference type="GO" id="GO:0003993">
    <property type="term" value="F:acid phosphatase activity"/>
    <property type="evidence" value="ECO:0007669"/>
    <property type="project" value="TreeGrafter"/>
</dbReference>
<evidence type="ECO:0000313" key="17">
    <source>
        <dbReference type="Proteomes" id="UP000717515"/>
    </source>
</evidence>
<organism evidence="16 17">
    <name type="scientific">Mortierella alpina</name>
    <name type="common">Oleaginous fungus</name>
    <name type="synonym">Mortierella renispora</name>
    <dbReference type="NCBI Taxonomy" id="64518"/>
    <lineage>
        <taxon>Eukaryota</taxon>
        <taxon>Fungi</taxon>
        <taxon>Fungi incertae sedis</taxon>
        <taxon>Mucoromycota</taxon>
        <taxon>Mortierellomycotina</taxon>
        <taxon>Mortierellomycetes</taxon>
        <taxon>Mortierellales</taxon>
        <taxon>Mortierellaceae</taxon>
        <taxon>Mortierella</taxon>
    </lineage>
</organism>
<keyword evidence="15" id="KW-0812">Transmembrane</keyword>
<evidence type="ECO:0000256" key="1">
    <source>
        <dbReference type="ARBA" id="ARBA00004370"/>
    </source>
</evidence>
<accession>A0A9P7ZYX8</accession>
<dbReference type="GO" id="GO:0052745">
    <property type="term" value="F:inositol phosphate phosphatase activity"/>
    <property type="evidence" value="ECO:0007669"/>
    <property type="project" value="TreeGrafter"/>
</dbReference>
<dbReference type="InterPro" id="IPR033379">
    <property type="entry name" value="Acid_Pase_AS"/>
</dbReference>
<evidence type="ECO:0000256" key="5">
    <source>
        <dbReference type="ARBA" id="ARBA00018097"/>
    </source>
</evidence>
<evidence type="ECO:0000313" key="16">
    <source>
        <dbReference type="EMBL" id="KAG9321287.1"/>
    </source>
</evidence>
<dbReference type="GO" id="GO:0016020">
    <property type="term" value="C:membrane"/>
    <property type="evidence" value="ECO:0007669"/>
    <property type="project" value="UniProtKB-SubCell"/>
</dbReference>
<keyword evidence="6" id="KW-0732">Signal</keyword>
<comment type="subcellular location">
    <subcellularLocation>
        <location evidence="1">Membrane</location>
    </subcellularLocation>
</comment>
<evidence type="ECO:0000256" key="13">
    <source>
        <dbReference type="ARBA" id="ARBA00043832"/>
    </source>
</evidence>
<evidence type="ECO:0000256" key="8">
    <source>
        <dbReference type="ARBA" id="ARBA00023136"/>
    </source>
</evidence>
<dbReference type="Gene3D" id="3.40.50.1240">
    <property type="entry name" value="Phosphoglycerate mutase-like"/>
    <property type="match status" value="1"/>
</dbReference>
<evidence type="ECO:0000256" key="2">
    <source>
        <dbReference type="ARBA" id="ARBA00008422"/>
    </source>
</evidence>
<name>A0A9P7ZYX8_MORAP</name>
<evidence type="ECO:0000256" key="15">
    <source>
        <dbReference type="SAM" id="Phobius"/>
    </source>
</evidence>
<proteinExistence type="inferred from homology"/>
<dbReference type="PANTHER" id="PTHR20963">
    <property type="entry name" value="MULTIPLE INOSITOL POLYPHOSPHATE PHOSPHATASE-RELATED"/>
    <property type="match status" value="1"/>
</dbReference>
<evidence type="ECO:0000256" key="9">
    <source>
        <dbReference type="ARBA" id="ARBA00031642"/>
    </source>
</evidence>
<dbReference type="EC" id="3.1.3.80" evidence="3"/>
<dbReference type="PROSITE" id="PS00616">
    <property type="entry name" value="HIS_ACID_PHOSPHAT_1"/>
    <property type="match status" value="1"/>
</dbReference>
<keyword evidence="7" id="KW-0378">Hydrolase</keyword>
<evidence type="ECO:0000256" key="12">
    <source>
        <dbReference type="ARBA" id="ARBA00043691"/>
    </source>
</evidence>
<comment type="catalytic activity">
    <reaction evidence="12">
        <text>1D-myo-inositol hexakisphosphate + H2O = 1D-myo-inositol 1,2,4,5,6-pentakisphosphate + phosphate</text>
        <dbReference type="Rhea" id="RHEA:16989"/>
        <dbReference type="ChEBI" id="CHEBI:15377"/>
        <dbReference type="ChEBI" id="CHEBI:43474"/>
        <dbReference type="ChEBI" id="CHEBI:57798"/>
        <dbReference type="ChEBI" id="CHEBI:58130"/>
        <dbReference type="EC" id="3.1.3.62"/>
    </reaction>
    <physiologicalReaction direction="left-to-right" evidence="12">
        <dbReference type="Rhea" id="RHEA:16990"/>
    </physiologicalReaction>
</comment>
<dbReference type="CDD" id="cd07061">
    <property type="entry name" value="HP_HAP_like"/>
    <property type="match status" value="1"/>
</dbReference>
<keyword evidence="8 15" id="KW-0472">Membrane</keyword>
<dbReference type="SUPFAM" id="SSF53254">
    <property type="entry name" value="Phosphoglycerate mutase-like"/>
    <property type="match status" value="1"/>
</dbReference>
<dbReference type="PANTHER" id="PTHR20963:SF8">
    <property type="entry name" value="MULTIPLE INOSITOL POLYPHOSPHATE PHOSPHATASE 1"/>
    <property type="match status" value="1"/>
</dbReference>
<dbReference type="AlphaFoldDB" id="A0A9P7ZYX8"/>
<dbReference type="GO" id="GO:0034417">
    <property type="term" value="F:bisphosphoglycerate 3-phosphatase activity"/>
    <property type="evidence" value="ECO:0007669"/>
    <property type="project" value="UniProtKB-EC"/>
</dbReference>
<comment type="catalytic activity">
    <reaction evidence="10">
        <text>1D-myo-inositol 1,2,5,6-tetrakisphosphate + H2O = 1D-myo-inositol 1,2,6-trisphosphate + phosphate</text>
        <dbReference type="Rhea" id="RHEA:77119"/>
        <dbReference type="ChEBI" id="CHEBI:15377"/>
        <dbReference type="ChEBI" id="CHEBI:43474"/>
        <dbReference type="ChEBI" id="CHEBI:195535"/>
        <dbReference type="ChEBI" id="CHEBI:195537"/>
        <dbReference type="EC" id="3.1.3.62"/>
    </reaction>
    <physiologicalReaction direction="left-to-right" evidence="10">
        <dbReference type="Rhea" id="RHEA:77120"/>
    </physiologicalReaction>
</comment>
<evidence type="ECO:0000256" key="10">
    <source>
        <dbReference type="ARBA" id="ARBA00043668"/>
    </source>
</evidence>
<sequence>MVAQPIPWPSFGHRSGPTLNLGFILPSVAAVFILLLLEAAAVDSGWPRAPQLDSALKVQEHYSSSTFDLRAKGELTRALEQTVEFTLLDERLSPPRRSVKSTALQQGSQEEGQLAQTLAVIGGQETPFSSPTESNPSHYSSKRIPFPNSSWIREHLASKSPYPHESRATKPLKKEHIPLDHELVQLHLVCRHGTRYPSSTASVAIKTLSEKIRVVKVPGFEWLQTWRAETLYPVAKGSLLAPQGDSDLYKIGRRFAQRYKDFLDQHPYDANTYQFHSSGKSRCRQSAYGFTVGFLQGRHTDDPGKIVPKMESGKSPVQPVDISTLPVGMDTELAVKFACPRWLDNVKGQPKVVYEANTYKGRVLPELAEQLSIRYASQDGVSMVNFTVKDVQTIYTACGFEMSLYGNDETWCQLLQLASPLRGLESEASHAGEEDIKSTFLKLEISSDLSKYYTYGPGVPFNRHLGCKLATSLLESIELALAPDEGNSPGSRSDDGDEDEEDTPKLFRGHFKFGHSETIMFFSSFLGLFNRKGVRMTATMTPEQYEAREFKTSDLTPFAANMAFEVYRPKAAKSSPRKWRLSDENETPPPPPASKGKVRMLVNEEPMIVPGCKAEFCEWATFKSILESAGARCDFETCCKSLGSPSKDAPPLTWLDTMGRVMRDEIQDQLDDKCLAVDPITG</sequence>
<comment type="similarity">
    <text evidence="2">Belongs to the histidine acid phosphatase family. MINPP1 subfamily.</text>
</comment>